<dbReference type="EMBL" id="BIMN01000002">
    <property type="protein sequence ID" value="GCE63491.1"/>
    <property type="molecule type" value="Genomic_DNA"/>
</dbReference>
<reference evidence="1 2" key="1">
    <citation type="submission" date="2019-01" db="EMBL/GenBank/DDBJ databases">
        <title>Draft genome sequences of Candidatus Mycoplasma haemohominis SWG34-3 identified from a patient with pyrexia, anemia and liver dysfunction.</title>
        <authorList>
            <person name="Sekizuka T."/>
            <person name="Hattori N."/>
            <person name="Katano H."/>
            <person name="Takuma T."/>
            <person name="Ito T."/>
            <person name="Arai N."/>
            <person name="Yanai R."/>
            <person name="Ishii S."/>
            <person name="Miura Y."/>
            <person name="Tokunaga T."/>
            <person name="Watanabe H."/>
            <person name="Nomura N."/>
            <person name="Eguchi J."/>
            <person name="Arai T."/>
            <person name="Hasegawa H."/>
            <person name="Nakamaki T."/>
            <person name="Wakita T."/>
            <person name="Niki Y."/>
            <person name="Kuroda M."/>
        </authorList>
    </citation>
    <scope>NUCLEOTIDE SEQUENCE [LARGE SCALE GENOMIC DNA]</scope>
    <source>
        <strain evidence="1">SWG34-3</strain>
    </source>
</reference>
<evidence type="ECO:0000313" key="2">
    <source>
        <dbReference type="Proteomes" id="UP000324831"/>
    </source>
</evidence>
<accession>A0A478FPX4</accession>
<sequence length="258" mass="28439">MSAAVKGAAALGATAVVIGGTGVGAKFLLDAQEPNAITLTNIDANKYATDYKRYFVDDVNTSNNKWWDWVFKNRYEFDKNDSSDKRHTFLDKFKDLTSGSGNAKSLKKVCGAAYKEVTSNVVDKSSATSESNKYSEQDVWRYCSVFGNKPKTIQEANTNNAIAAGKYGKDKETSLIDVDSPENNLFWEKQEKDFFGDSGLGVAAQGSSIFKTLHTKTNRGKKDTVKETCREAYQKDKTQDASAFPEADVLKFCSLKGK</sequence>
<gene>
    <name evidence="1" type="ORF">MHSWG343_04880</name>
</gene>
<dbReference type="AlphaFoldDB" id="A0A478FPX4"/>
<name>A0A478FPX4_9MOLU</name>
<evidence type="ECO:0000313" key="1">
    <source>
        <dbReference type="EMBL" id="GCE63491.1"/>
    </source>
</evidence>
<organism evidence="1 2">
    <name type="scientific">Candidatus Mycoplasma haematohominis</name>
    <dbReference type="NCBI Taxonomy" id="1494318"/>
    <lineage>
        <taxon>Bacteria</taxon>
        <taxon>Bacillati</taxon>
        <taxon>Mycoplasmatota</taxon>
        <taxon>Mollicutes</taxon>
        <taxon>Mycoplasmataceae</taxon>
        <taxon>Mycoplasma</taxon>
    </lineage>
</organism>
<dbReference type="Proteomes" id="UP000324831">
    <property type="component" value="Unassembled WGS sequence"/>
</dbReference>
<comment type="caution">
    <text evidence="1">The sequence shown here is derived from an EMBL/GenBank/DDBJ whole genome shotgun (WGS) entry which is preliminary data.</text>
</comment>
<protein>
    <submittedName>
        <fullName evidence="1">Uncharacterized protein</fullName>
    </submittedName>
</protein>
<proteinExistence type="predicted"/>